<organism evidence="11 12">
    <name type="scientific">Subsaximicrobium wynnwilliamsii</name>
    <dbReference type="NCBI Taxonomy" id="291179"/>
    <lineage>
        <taxon>Bacteria</taxon>
        <taxon>Pseudomonadati</taxon>
        <taxon>Bacteroidota</taxon>
        <taxon>Flavobacteriia</taxon>
        <taxon>Flavobacteriales</taxon>
        <taxon>Flavobacteriaceae</taxon>
        <taxon>Subsaximicrobium</taxon>
    </lineage>
</organism>
<keyword evidence="5" id="KW-0378">Hydrolase</keyword>
<evidence type="ECO:0000256" key="5">
    <source>
        <dbReference type="ARBA" id="ARBA00022801"/>
    </source>
</evidence>
<keyword evidence="12" id="KW-1185">Reference proteome</keyword>
<feature type="chain" id="PRO_5023116974" description="Peptidase M43 pregnancy-associated plasma-A domain-containing protein" evidence="9">
    <location>
        <begin position="22"/>
        <end position="821"/>
    </location>
</feature>
<comment type="similarity">
    <text evidence="1">Belongs to the peptidase M43B family.</text>
</comment>
<protein>
    <recommendedName>
        <fullName evidence="10">Peptidase M43 pregnancy-associated plasma-A domain-containing protein</fullName>
    </recommendedName>
</protein>
<keyword evidence="3" id="KW-0479">Metal-binding</keyword>
<dbReference type="SUPFAM" id="SSF55486">
    <property type="entry name" value="Metalloproteases ('zincins'), catalytic domain"/>
    <property type="match status" value="1"/>
</dbReference>
<evidence type="ECO:0000256" key="4">
    <source>
        <dbReference type="ARBA" id="ARBA00022729"/>
    </source>
</evidence>
<evidence type="ECO:0000259" key="10">
    <source>
        <dbReference type="Pfam" id="PF05572"/>
    </source>
</evidence>
<evidence type="ECO:0000256" key="3">
    <source>
        <dbReference type="ARBA" id="ARBA00022723"/>
    </source>
</evidence>
<gene>
    <name evidence="11" type="ORF">ESY86_15615</name>
</gene>
<keyword evidence="4 9" id="KW-0732">Signal</keyword>
<dbReference type="PANTHER" id="PTHR47466">
    <property type="match status" value="1"/>
</dbReference>
<dbReference type="OrthoDB" id="6385856at2"/>
<feature type="signal peptide" evidence="9">
    <location>
        <begin position="1"/>
        <end position="21"/>
    </location>
</feature>
<dbReference type="PANTHER" id="PTHR47466:SF1">
    <property type="entry name" value="METALLOPROTEASE MEP1 (AFU_ORTHOLOGUE AFUA_1G07730)-RELATED"/>
    <property type="match status" value="1"/>
</dbReference>
<evidence type="ECO:0000256" key="6">
    <source>
        <dbReference type="ARBA" id="ARBA00022833"/>
    </source>
</evidence>
<dbReference type="GO" id="GO:0006508">
    <property type="term" value="P:proteolysis"/>
    <property type="evidence" value="ECO:0007669"/>
    <property type="project" value="UniProtKB-KW"/>
</dbReference>
<evidence type="ECO:0000256" key="7">
    <source>
        <dbReference type="ARBA" id="ARBA00023049"/>
    </source>
</evidence>
<proteinExistence type="inferred from homology"/>
<evidence type="ECO:0000256" key="8">
    <source>
        <dbReference type="ARBA" id="ARBA00023157"/>
    </source>
</evidence>
<dbReference type="GO" id="GO:0008237">
    <property type="term" value="F:metallopeptidase activity"/>
    <property type="evidence" value="ECO:0007669"/>
    <property type="project" value="UniProtKB-KW"/>
</dbReference>
<evidence type="ECO:0000256" key="1">
    <source>
        <dbReference type="ARBA" id="ARBA00008721"/>
    </source>
</evidence>
<keyword evidence="6" id="KW-0862">Zinc</keyword>
<dbReference type="Pfam" id="PF05572">
    <property type="entry name" value="Peptidase_M43"/>
    <property type="match status" value="1"/>
</dbReference>
<accession>A0A5C6ZET7</accession>
<keyword evidence="8" id="KW-1015">Disulfide bond</keyword>
<feature type="domain" description="Peptidase M43 pregnancy-associated plasma-A" evidence="10">
    <location>
        <begin position="400"/>
        <end position="509"/>
    </location>
</feature>
<reference evidence="11 12" key="1">
    <citation type="submission" date="2019-08" db="EMBL/GenBank/DDBJ databases">
        <title>Genomes of Subsaximicrobium wynnwilliamsii strains.</title>
        <authorList>
            <person name="Bowman J.P."/>
        </authorList>
    </citation>
    <scope>NUCLEOTIDE SEQUENCE [LARGE SCALE GENOMIC DNA]</scope>
    <source>
        <strain evidence="11 12">2-80-2</strain>
    </source>
</reference>
<dbReference type="InterPro" id="IPR024079">
    <property type="entry name" value="MetalloPept_cat_dom_sf"/>
</dbReference>
<dbReference type="GO" id="GO:0046872">
    <property type="term" value="F:metal ion binding"/>
    <property type="evidence" value="ECO:0007669"/>
    <property type="project" value="UniProtKB-KW"/>
</dbReference>
<dbReference type="Gene3D" id="3.40.390.10">
    <property type="entry name" value="Collagenase (Catalytic Domain)"/>
    <property type="match status" value="1"/>
</dbReference>
<keyword evidence="7" id="KW-0482">Metalloprotease</keyword>
<dbReference type="EMBL" id="VORO01000020">
    <property type="protein sequence ID" value="TXD87740.1"/>
    <property type="molecule type" value="Genomic_DNA"/>
</dbReference>
<evidence type="ECO:0000313" key="11">
    <source>
        <dbReference type="EMBL" id="TXD87740.1"/>
    </source>
</evidence>
<dbReference type="InterPro" id="IPR008754">
    <property type="entry name" value="Peptidase_M43"/>
</dbReference>
<dbReference type="RefSeq" id="WP_147087523.1">
    <property type="nucleotide sequence ID" value="NZ_VORM01000020.1"/>
</dbReference>
<keyword evidence="2" id="KW-0645">Protease</keyword>
<dbReference type="AlphaFoldDB" id="A0A5C6ZET7"/>
<comment type="caution">
    <text evidence="11">The sequence shown here is derived from an EMBL/GenBank/DDBJ whole genome shotgun (WGS) entry which is preliminary data.</text>
</comment>
<evidence type="ECO:0000256" key="9">
    <source>
        <dbReference type="SAM" id="SignalP"/>
    </source>
</evidence>
<evidence type="ECO:0000313" key="12">
    <source>
        <dbReference type="Proteomes" id="UP000321578"/>
    </source>
</evidence>
<sequence>MKPKFILILWLTLMLVMPVEAQNFTDNFKKESVNDAPSQWRNEKGIGLIGELDGKKVIKLDRDTFVKPRVNGQDTNYLGDAFTIEFDAFFDENKIPTRQSYIINLWEGTGVHGENGKHTDPYFIYRHGIYVAGSFKNTKKIKELAVVTKTWRHIKVDYAQNTLKIFIDDQLVHHQPDLFYKPTMVSIGATNVDGPSGITNFSLIGETEKNLDGGCSAVPTEQQLAVLADSTSLFNKRLKFLEKFSIDELRGLSTLEFRNNEFIMPTRFRFSTSPTDTYSTIPIVAHIVRNSSRQDGMTIDNLNLVITNANRLYDKYGVKLYLDKVIFINDDDLFKTVYKNEDSNDDGINDEVLILDVPDRNIKKKLNIYFVPSTQGTNAGSTPSWSNFPAKSNRDQHIIMNNSHTANGQAEVLIHEIGHWFNLLHTHETSKGREMPNGVNCFYAGDFCCDTPADTNLSGKVDDNCNYTANERDSFGFFYNPDPTNFMSYSKPECMDRFSDKQIKRMYNAYFGMEQDRGYTFQVDGQLGEEIISYNWTSGWNHIEYFEIDDKPFMYFFKTSTGELAIHKVNDDGTKGAKTGIGSYGNDWSTAKIIITSRGNYLFYMKHHNGEYQIRQIKPNGSAGQVTSGRLDPGKWTPLYASISKNYLILIDKENSKIQTYFLNSDGTIGNRLYEKQLTKGFDKNSIKGSKIIRYSSSNGKYMILDLAVDGSLKEHTTIQTISSGFSTMDFSSIYDDFYVTTDSFHNMVFLNESSGQIQLHQWKADNTIGENWYDSNNVMSNLPGYDVLTPYNISNNNGKSSYLMISNSTSGNAIVYKLSK</sequence>
<evidence type="ECO:0000256" key="2">
    <source>
        <dbReference type="ARBA" id="ARBA00022670"/>
    </source>
</evidence>
<dbReference type="Proteomes" id="UP000321578">
    <property type="component" value="Unassembled WGS sequence"/>
</dbReference>
<name>A0A5C6ZET7_9FLAO</name>